<keyword evidence="5" id="KW-1185">Reference proteome</keyword>
<dbReference type="Pfam" id="PF07944">
    <property type="entry name" value="Beta-AFase-like_GH127_cat"/>
    <property type="match status" value="1"/>
</dbReference>
<reference evidence="4 5" key="1">
    <citation type="submission" date="2018-11" db="EMBL/GenBank/DDBJ databases">
        <title>Sequencing the genomes of 1000 actinobacteria strains.</title>
        <authorList>
            <person name="Klenk H.-P."/>
        </authorList>
    </citation>
    <scope>NUCLEOTIDE SEQUENCE [LARGE SCALE GENOMIC DNA]</scope>
    <source>
        <strain evidence="4 5">DSM 11294</strain>
    </source>
</reference>
<feature type="domain" description="Non-reducing end beta-L-arabinofuranosidase-like GH127 catalytic" evidence="1">
    <location>
        <begin position="46"/>
        <end position="430"/>
    </location>
</feature>
<evidence type="ECO:0000313" key="5">
    <source>
        <dbReference type="Proteomes" id="UP000280668"/>
    </source>
</evidence>
<name>A0A3N2BFP2_9MICO</name>
<dbReference type="Proteomes" id="UP000280668">
    <property type="component" value="Unassembled WGS sequence"/>
</dbReference>
<dbReference type="PANTHER" id="PTHR43465">
    <property type="entry name" value="DUF1680 DOMAIN PROTEIN (AFU_ORTHOLOGUE AFUA_1G08910)"/>
    <property type="match status" value="1"/>
</dbReference>
<dbReference type="Pfam" id="PF20736">
    <property type="entry name" value="Glyco_hydro127M"/>
    <property type="match status" value="1"/>
</dbReference>
<evidence type="ECO:0000259" key="3">
    <source>
        <dbReference type="Pfam" id="PF20737"/>
    </source>
</evidence>
<dbReference type="RefSeq" id="WP_245991179.1">
    <property type="nucleotide sequence ID" value="NZ_RKHK01000001.1"/>
</dbReference>
<sequence length="645" mass="71013">MSRHEMASPPAGVSPTARQPVSVAPALPVGHHQLPAAHHSVDLRAVRLDPLGPLGGWQRKNADATIPHCIDQLEDSGVLDNFRRVIGESGAAYRGFVFADSDLYKVIEAVAWEIGRSGSDRWNPWLDEVIGLVARVQEPSGYVMTWIQGVHPEKKFAELEWTHEMYVLGHMVQAAIALDRVAGRSDLLELAQRFVDLIDRRFGPGREQGICGHPEIETALIELYRHTRERRYLELAERMIDLRGVGLLTVGGLGPRYFQDHAPVREARDATGHAVRQLYLNAGVTDLYLETGETALWEAMEAQWESAHHRKMYLTGAFGSRHRDEAFGDDYELPSDRAYAETCATIADIHWNWRMLLASGEARYAEMIEREVHNALAASVDASGTRFFYANPLQLRPDRQSEVNAPRERQGWYECACCPPNIARVLAQLGAYVASATRDGLALHLYAAGEIDLPDHLGHGVVRVETEYPATGTIRLTLEGETADGAVLMARIPSWSSWVRVNGDDVAADSDGYLRLPLADLTGGVTLDLDVTPRWTQAHHRIDAVRGCVALERGPVVYCVEQVDVPGASVDDLSIDLSRPLSPAEIDGTPALSFRASVHASGVVPYSPATASPSSQAEEVMVTAVPFSTWGNRQATAMRVWLPTT</sequence>
<dbReference type="AlphaFoldDB" id="A0A3N2BFP2"/>
<evidence type="ECO:0000313" key="4">
    <source>
        <dbReference type="EMBL" id="ROR74081.1"/>
    </source>
</evidence>
<dbReference type="PANTHER" id="PTHR43465:SF2">
    <property type="entry name" value="DUF1680 DOMAIN PROTEIN (AFU_ORTHOLOGUE AFUA_1G08910)"/>
    <property type="match status" value="1"/>
</dbReference>
<feature type="domain" description="Non-reducing end beta-L-arabinofuranosidase-like GH127 middle" evidence="2">
    <location>
        <begin position="441"/>
        <end position="516"/>
    </location>
</feature>
<proteinExistence type="predicted"/>
<evidence type="ECO:0008006" key="6">
    <source>
        <dbReference type="Google" id="ProtNLM"/>
    </source>
</evidence>
<accession>A0A3N2BFP2</accession>
<dbReference type="SUPFAM" id="SSF48208">
    <property type="entry name" value="Six-hairpin glycosidases"/>
    <property type="match status" value="1"/>
</dbReference>
<dbReference type="InterPro" id="IPR049174">
    <property type="entry name" value="Beta-AFase-like"/>
</dbReference>
<dbReference type="Pfam" id="PF20737">
    <property type="entry name" value="Glyco_hydro127C"/>
    <property type="match status" value="1"/>
</dbReference>
<dbReference type="EMBL" id="RKHK01000001">
    <property type="protein sequence ID" value="ROR74081.1"/>
    <property type="molecule type" value="Genomic_DNA"/>
</dbReference>
<dbReference type="GO" id="GO:0005975">
    <property type="term" value="P:carbohydrate metabolic process"/>
    <property type="evidence" value="ECO:0007669"/>
    <property type="project" value="InterPro"/>
</dbReference>
<evidence type="ECO:0000259" key="1">
    <source>
        <dbReference type="Pfam" id="PF07944"/>
    </source>
</evidence>
<organism evidence="4 5">
    <name type="scientific">Bogoriella caseilytica</name>
    <dbReference type="NCBI Taxonomy" id="56055"/>
    <lineage>
        <taxon>Bacteria</taxon>
        <taxon>Bacillati</taxon>
        <taxon>Actinomycetota</taxon>
        <taxon>Actinomycetes</taxon>
        <taxon>Micrococcales</taxon>
        <taxon>Bogoriellaceae</taxon>
        <taxon>Bogoriella</taxon>
    </lineage>
</organism>
<dbReference type="InterPro" id="IPR049046">
    <property type="entry name" value="Beta-AFase-like_GH127_middle"/>
</dbReference>
<dbReference type="InterPro" id="IPR008928">
    <property type="entry name" value="6-hairpin_glycosidase_sf"/>
</dbReference>
<gene>
    <name evidence="4" type="ORF">EDD31_2478</name>
</gene>
<comment type="caution">
    <text evidence="4">The sequence shown here is derived from an EMBL/GenBank/DDBJ whole genome shotgun (WGS) entry which is preliminary data.</text>
</comment>
<dbReference type="InterPro" id="IPR049049">
    <property type="entry name" value="Beta-AFase-like_GH127_C"/>
</dbReference>
<protein>
    <recommendedName>
        <fullName evidence="6">Glycoside hydrolase family 127 protein</fullName>
    </recommendedName>
</protein>
<feature type="domain" description="Non-reducing end beta-L-arabinofuranosidase-like GH127 C-terminal" evidence="3">
    <location>
        <begin position="533"/>
        <end position="643"/>
    </location>
</feature>
<dbReference type="InterPro" id="IPR012878">
    <property type="entry name" value="Beta-AFase-like_GH127_cat"/>
</dbReference>
<evidence type="ECO:0000259" key="2">
    <source>
        <dbReference type="Pfam" id="PF20736"/>
    </source>
</evidence>